<name>A0A7N9CXX8_MACFA</name>
<dbReference type="Proteomes" id="UP000233100">
    <property type="component" value="Chromosome 17"/>
</dbReference>
<reference evidence="1 2" key="1">
    <citation type="submission" date="2013-03" db="EMBL/GenBank/DDBJ databases">
        <authorList>
            <person name="Warren W."/>
            <person name="Wilson R.K."/>
        </authorList>
    </citation>
    <scope>NUCLEOTIDE SEQUENCE</scope>
</reference>
<reference evidence="1" key="3">
    <citation type="submission" date="2025-09" db="UniProtKB">
        <authorList>
            <consortium name="Ensembl"/>
        </authorList>
    </citation>
    <scope>IDENTIFICATION</scope>
</reference>
<dbReference type="AlphaFoldDB" id="A0A7N9CXX8"/>
<evidence type="ECO:0000313" key="1">
    <source>
        <dbReference type="Ensembl" id="ENSMFAP00000055384.1"/>
    </source>
</evidence>
<sequence length="179" mass="20004">RGLQAPTTTPGQFFIFLVETGFHHVGQAGLELLTSGDPPTSASQSAGITGKSHCAQPLFLSFLWRPDFHSTGTDLVYYVTIGTNCWPLLSTSSEVSVVKTKVHLDCVYAHYSKGKIKVPRRKSLKRLKNDFECKLVVMKVYTLFSDEIFKTRTFELSTPSLMQLDTWAVPDLKCVSVHF</sequence>
<dbReference type="GeneTree" id="ENSGT01120000271815"/>
<protein>
    <submittedName>
        <fullName evidence="1">Uncharacterized protein</fullName>
    </submittedName>
</protein>
<dbReference type="PANTHER" id="PTHR12138">
    <property type="entry name" value="PRIMATE-EXPANDED PROTEIN FAMILY"/>
    <property type="match status" value="1"/>
</dbReference>
<dbReference type="Ensembl" id="ENSMFAT00000090786.1">
    <property type="protein sequence ID" value="ENSMFAP00000055384.1"/>
    <property type="gene ID" value="ENSMFAG00000055469.1"/>
</dbReference>
<keyword evidence="2" id="KW-1185">Reference proteome</keyword>
<dbReference type="PRINTS" id="PR02045">
    <property type="entry name" value="F138DOMAIN"/>
</dbReference>
<organism evidence="1 2">
    <name type="scientific">Macaca fascicularis</name>
    <name type="common">Crab-eating macaque</name>
    <name type="synonym">Cynomolgus monkey</name>
    <dbReference type="NCBI Taxonomy" id="9541"/>
    <lineage>
        <taxon>Eukaryota</taxon>
        <taxon>Metazoa</taxon>
        <taxon>Chordata</taxon>
        <taxon>Craniata</taxon>
        <taxon>Vertebrata</taxon>
        <taxon>Euteleostomi</taxon>
        <taxon>Mammalia</taxon>
        <taxon>Eutheria</taxon>
        <taxon>Euarchontoglires</taxon>
        <taxon>Primates</taxon>
        <taxon>Haplorrhini</taxon>
        <taxon>Catarrhini</taxon>
        <taxon>Cercopithecidae</taxon>
        <taxon>Cercopithecinae</taxon>
        <taxon>Macaca</taxon>
    </lineage>
</organism>
<proteinExistence type="predicted"/>
<accession>A0A7N9CXX8</accession>
<evidence type="ECO:0000313" key="2">
    <source>
        <dbReference type="Proteomes" id="UP000233100"/>
    </source>
</evidence>
<reference evidence="1" key="2">
    <citation type="submission" date="2025-08" db="UniProtKB">
        <authorList>
            <consortium name="Ensembl"/>
        </authorList>
    </citation>
    <scope>IDENTIFICATION</scope>
</reference>
<dbReference type="PANTHER" id="PTHR12138:SF155">
    <property type="entry name" value="DOWN SYNDROME CRITICAL REGION PROTEIN 8"/>
    <property type="match status" value="1"/>
</dbReference>